<dbReference type="AlphaFoldDB" id="A0A0W0FHI0"/>
<sequence length="197" mass="21788">MSDDMMALFYALDSDDLEPLIQSALQAAMAYCCAIIINSWSMNKTVDSLNHGAYTNHTKYASLDELEESMRTRMCALMASVLTMAGWVAKDNEHETEVYRMVGERVSLVVKRALQIDKVVGLEVTSEDWEVFVVTAGDPFNGDFMQDVYGIHKAKSAGGGTQALCTTDMGLRSRQVNGAKEIWQATLKPKVLLNTAF</sequence>
<proteinExistence type="predicted"/>
<evidence type="ECO:0000313" key="1">
    <source>
        <dbReference type="EMBL" id="KTB35801.1"/>
    </source>
</evidence>
<dbReference type="EMBL" id="LATX01001977">
    <property type="protein sequence ID" value="KTB35801.1"/>
    <property type="molecule type" value="Genomic_DNA"/>
</dbReference>
<organism evidence="1 2">
    <name type="scientific">Moniliophthora roreri</name>
    <name type="common">Frosty pod rot fungus</name>
    <name type="synonym">Monilia roreri</name>
    <dbReference type="NCBI Taxonomy" id="221103"/>
    <lineage>
        <taxon>Eukaryota</taxon>
        <taxon>Fungi</taxon>
        <taxon>Dikarya</taxon>
        <taxon>Basidiomycota</taxon>
        <taxon>Agaricomycotina</taxon>
        <taxon>Agaricomycetes</taxon>
        <taxon>Agaricomycetidae</taxon>
        <taxon>Agaricales</taxon>
        <taxon>Marasmiineae</taxon>
        <taxon>Marasmiaceae</taxon>
        <taxon>Moniliophthora</taxon>
    </lineage>
</organism>
<accession>A0A0W0FHI0</accession>
<comment type="caution">
    <text evidence="1">The sequence shown here is derived from an EMBL/GenBank/DDBJ whole genome shotgun (WGS) entry which is preliminary data.</text>
</comment>
<reference evidence="1 2" key="1">
    <citation type="submission" date="2015-12" db="EMBL/GenBank/DDBJ databases">
        <title>Draft genome sequence of Moniliophthora roreri, the causal agent of frosty pod rot of cacao.</title>
        <authorList>
            <person name="Aime M.C."/>
            <person name="Diaz-Valderrama J.R."/>
            <person name="Kijpornyongpan T."/>
            <person name="Phillips-Mora W."/>
        </authorList>
    </citation>
    <scope>NUCLEOTIDE SEQUENCE [LARGE SCALE GENOMIC DNA]</scope>
    <source>
        <strain evidence="1 2">MCA 2952</strain>
    </source>
</reference>
<protein>
    <submittedName>
        <fullName evidence="1">Uncharacterized protein</fullName>
    </submittedName>
</protein>
<evidence type="ECO:0000313" key="2">
    <source>
        <dbReference type="Proteomes" id="UP000054988"/>
    </source>
</evidence>
<gene>
    <name evidence="1" type="ORF">WG66_11604</name>
</gene>
<name>A0A0W0FHI0_MONRR</name>
<dbReference type="Proteomes" id="UP000054988">
    <property type="component" value="Unassembled WGS sequence"/>
</dbReference>